<protein>
    <submittedName>
        <fullName evidence="1">DUF4876 domain-containing protein</fullName>
    </submittedName>
</protein>
<organism evidence="1 4">
    <name type="scientific">Butyricimonas virosa</name>
    <dbReference type="NCBI Taxonomy" id="544645"/>
    <lineage>
        <taxon>Bacteria</taxon>
        <taxon>Pseudomonadati</taxon>
        <taxon>Bacteroidota</taxon>
        <taxon>Bacteroidia</taxon>
        <taxon>Bacteroidales</taxon>
        <taxon>Odoribacteraceae</taxon>
        <taxon>Butyricimonas</taxon>
    </lineage>
</organism>
<dbReference type="PROSITE" id="PS51257">
    <property type="entry name" value="PROKAR_LIPOPROTEIN"/>
    <property type="match status" value="1"/>
</dbReference>
<dbReference type="EMBL" id="CP069450">
    <property type="protein sequence ID" value="QRO50784.1"/>
    <property type="molecule type" value="Genomic_DNA"/>
</dbReference>
<gene>
    <name evidence="2" type="ORF">I6J59_03905</name>
    <name evidence="1" type="ORF">K8V05_02900</name>
</gene>
<keyword evidence="3" id="KW-1185">Reference proteome</keyword>
<evidence type="ECO:0000313" key="4">
    <source>
        <dbReference type="Proteomes" id="UP000742098"/>
    </source>
</evidence>
<reference evidence="1" key="3">
    <citation type="submission" date="2021-09" db="EMBL/GenBank/DDBJ databases">
        <authorList>
            <person name="Gilroy R."/>
        </authorList>
    </citation>
    <scope>NUCLEOTIDE SEQUENCE</scope>
    <source>
        <strain evidence="1">6966</strain>
    </source>
</reference>
<dbReference type="InterPro" id="IPR032627">
    <property type="entry name" value="DUF4876"/>
</dbReference>
<reference evidence="2 3" key="2">
    <citation type="submission" date="2021-02" db="EMBL/GenBank/DDBJ databases">
        <title>FDA dAtabase for Regulatory Grade micrObial Sequences (FDA-ARGOS): Supporting development and validation of Infectious Disease Dx tests.</title>
        <authorList>
            <person name="Carlson P."/>
            <person name="Fischbach M."/>
            <person name="Hastie J."/>
            <person name="Bilen M."/>
            <person name="Cheng A."/>
            <person name="Tallon L."/>
            <person name="Sadzewicz L."/>
            <person name="Zhao X."/>
            <person name="Boylan J."/>
            <person name="Ott S."/>
            <person name="Bowen H."/>
            <person name="Vavikolanu K."/>
            <person name="Mehta A."/>
            <person name="Aluvathingal J."/>
            <person name="Nadendla S."/>
            <person name="Yan Y."/>
            <person name="Sichtig H."/>
        </authorList>
    </citation>
    <scope>NUCLEOTIDE SEQUENCE [LARGE SCALE GENOMIC DNA]</scope>
    <source>
        <strain evidence="2 3">FDAARGOS_1229</strain>
    </source>
</reference>
<dbReference type="AlphaFoldDB" id="A0A921H4N8"/>
<accession>A0A921H4N8</accession>
<reference evidence="1" key="1">
    <citation type="journal article" date="2021" name="PeerJ">
        <title>Extensive microbial diversity within the chicken gut microbiome revealed by metagenomics and culture.</title>
        <authorList>
            <person name="Gilroy R."/>
            <person name="Ravi A."/>
            <person name="Getino M."/>
            <person name="Pursley I."/>
            <person name="Horton D.L."/>
            <person name="Alikhan N.F."/>
            <person name="Baker D."/>
            <person name="Gharbi K."/>
            <person name="Hall N."/>
            <person name="Watson M."/>
            <person name="Adriaenssens E.M."/>
            <person name="Foster-Nyarko E."/>
            <person name="Jarju S."/>
            <person name="Secka A."/>
            <person name="Antonio M."/>
            <person name="Oren A."/>
            <person name="Chaudhuri R.R."/>
            <person name="La Ragione R."/>
            <person name="Hildebrand F."/>
            <person name="Pallen M.J."/>
        </authorList>
    </citation>
    <scope>NUCLEOTIDE SEQUENCE</scope>
    <source>
        <strain evidence="1">6966</strain>
    </source>
</reference>
<dbReference type="EMBL" id="DYVS01000057">
    <property type="protein sequence ID" value="HJF69685.1"/>
    <property type="molecule type" value="Genomic_DNA"/>
</dbReference>
<evidence type="ECO:0000313" key="2">
    <source>
        <dbReference type="EMBL" id="QRO50784.1"/>
    </source>
</evidence>
<evidence type="ECO:0000313" key="1">
    <source>
        <dbReference type="EMBL" id="HJF69685.1"/>
    </source>
</evidence>
<sequence length="406" mass="46110">MRTIDIFRYLLGFCMFGGMFSACMPSTDDIEPVRKVEIKISLQEEDFIDTRFANKEVTIRGSKNSYKAVTDEEGVAVFQDLLPDVYSLAVSYVLPREEYGNMVNPPIEANDVLLNGTLPNLRIYENYNGELTLQMGVRQSLIFSKIYYSGTKNANNKNYDVDQYIELYNNSDQTVSTENIHIALLETESTPWFVEEKEQYIYAKDIFKLPTRDLEPGKSILIARQAIDHTIDAPLSLDLTIADYEVKAVNKPQNSQVEQLPHVYKSLATLDWLNMVVGGGNQLVLFRYDGDVNDLTKKQKPDAKPSHAWYVQIATSMVLDGVECLKYNAQEIDLSKKRMPARIDASYQTLSTASGRTGESIERKVARVEEDGRVVLQDTNNSLEDFVCTSDIRPLIYTKPELQPQE</sequence>
<dbReference type="RefSeq" id="WP_027201403.1">
    <property type="nucleotide sequence ID" value="NZ_CAMXLP010000152.1"/>
</dbReference>
<evidence type="ECO:0000313" key="3">
    <source>
        <dbReference type="Proteomes" id="UP000654720"/>
    </source>
</evidence>
<dbReference type="Proteomes" id="UP000742098">
    <property type="component" value="Unassembled WGS sequence"/>
</dbReference>
<dbReference type="GeneID" id="93096381"/>
<dbReference type="Proteomes" id="UP000654720">
    <property type="component" value="Chromosome"/>
</dbReference>
<dbReference type="Pfam" id="PF16215">
    <property type="entry name" value="DUF4876"/>
    <property type="match status" value="1"/>
</dbReference>
<name>A0A921H4N8_9BACT</name>
<proteinExistence type="predicted"/>